<keyword evidence="5" id="KW-1185">Reference proteome</keyword>
<dbReference type="Pfam" id="PF02931">
    <property type="entry name" value="Neur_chan_LBD"/>
    <property type="match status" value="1"/>
</dbReference>
<dbReference type="GO" id="GO:0016020">
    <property type="term" value="C:membrane"/>
    <property type="evidence" value="ECO:0007669"/>
    <property type="project" value="UniProtKB-SubCell"/>
</dbReference>
<dbReference type="InterPro" id="IPR006202">
    <property type="entry name" value="Neur_chan_lig-bd"/>
</dbReference>
<evidence type="ECO:0000256" key="2">
    <source>
        <dbReference type="ARBA" id="ARBA00023136"/>
    </source>
</evidence>
<dbReference type="GO" id="GO:0005230">
    <property type="term" value="F:extracellular ligand-gated monoatomic ion channel activity"/>
    <property type="evidence" value="ECO:0007669"/>
    <property type="project" value="InterPro"/>
</dbReference>
<dbReference type="Proteomes" id="UP001209878">
    <property type="component" value="Unassembled WGS sequence"/>
</dbReference>
<comment type="subcellular location">
    <subcellularLocation>
        <location evidence="1">Membrane</location>
        <topology evidence="1">Multi-pass membrane protein</topology>
    </subcellularLocation>
</comment>
<evidence type="ECO:0000313" key="4">
    <source>
        <dbReference type="EMBL" id="KAK2161987.1"/>
    </source>
</evidence>
<dbReference type="AlphaFoldDB" id="A0AAD9JZN3"/>
<evidence type="ECO:0000256" key="1">
    <source>
        <dbReference type="ARBA" id="ARBA00004141"/>
    </source>
</evidence>
<organism evidence="4 5">
    <name type="scientific">Ridgeia piscesae</name>
    <name type="common">Tubeworm</name>
    <dbReference type="NCBI Taxonomy" id="27915"/>
    <lineage>
        <taxon>Eukaryota</taxon>
        <taxon>Metazoa</taxon>
        <taxon>Spiralia</taxon>
        <taxon>Lophotrochozoa</taxon>
        <taxon>Annelida</taxon>
        <taxon>Polychaeta</taxon>
        <taxon>Sedentaria</taxon>
        <taxon>Canalipalpata</taxon>
        <taxon>Sabellida</taxon>
        <taxon>Siboglinidae</taxon>
        <taxon>Ridgeia</taxon>
    </lineage>
</organism>
<dbReference type="InterPro" id="IPR018000">
    <property type="entry name" value="Neurotransmitter_ion_chnl_CS"/>
</dbReference>
<sequence>MPAIIKSACSVNIATYPFDIQRCPLMFGSWTYHGFELNLTNFADTALIDNYVGNGEWNLIEVPCERHEVSTQR</sequence>
<accession>A0AAD9JZN3</accession>
<dbReference type="PROSITE" id="PS00236">
    <property type="entry name" value="NEUROTR_ION_CHANNEL"/>
    <property type="match status" value="1"/>
</dbReference>
<dbReference type="SUPFAM" id="SSF63712">
    <property type="entry name" value="Nicotinic receptor ligand binding domain-like"/>
    <property type="match status" value="1"/>
</dbReference>
<dbReference type="GO" id="GO:0004888">
    <property type="term" value="F:transmembrane signaling receptor activity"/>
    <property type="evidence" value="ECO:0007669"/>
    <property type="project" value="InterPro"/>
</dbReference>
<proteinExistence type="predicted"/>
<name>A0AAD9JZN3_RIDPI</name>
<keyword evidence="2" id="KW-0472">Membrane</keyword>
<dbReference type="InterPro" id="IPR036734">
    <property type="entry name" value="Neur_chan_lig-bd_sf"/>
</dbReference>
<gene>
    <name evidence="4" type="ORF">NP493_1550g00003</name>
</gene>
<dbReference type="PANTHER" id="PTHR18945">
    <property type="entry name" value="NEUROTRANSMITTER GATED ION CHANNEL"/>
    <property type="match status" value="1"/>
</dbReference>
<dbReference type="InterPro" id="IPR006201">
    <property type="entry name" value="Neur_channel"/>
</dbReference>
<feature type="domain" description="Neurotransmitter-gated ion-channel ligand-binding" evidence="3">
    <location>
        <begin position="1"/>
        <end position="71"/>
    </location>
</feature>
<dbReference type="EMBL" id="JAODUO010001550">
    <property type="protein sequence ID" value="KAK2161987.1"/>
    <property type="molecule type" value="Genomic_DNA"/>
</dbReference>
<comment type="caution">
    <text evidence="4">The sequence shown here is derived from an EMBL/GenBank/DDBJ whole genome shotgun (WGS) entry which is preliminary data.</text>
</comment>
<evidence type="ECO:0000259" key="3">
    <source>
        <dbReference type="Pfam" id="PF02931"/>
    </source>
</evidence>
<protein>
    <recommendedName>
        <fullName evidence="3">Neurotransmitter-gated ion-channel ligand-binding domain-containing protein</fullName>
    </recommendedName>
</protein>
<reference evidence="4" key="1">
    <citation type="journal article" date="2023" name="Mol. Biol. Evol.">
        <title>Third-Generation Sequencing Reveals the Adaptive Role of the Epigenome in Three Deep-Sea Polychaetes.</title>
        <authorList>
            <person name="Perez M."/>
            <person name="Aroh O."/>
            <person name="Sun Y."/>
            <person name="Lan Y."/>
            <person name="Juniper S.K."/>
            <person name="Young C.R."/>
            <person name="Angers B."/>
            <person name="Qian P.Y."/>
        </authorList>
    </citation>
    <scope>NUCLEOTIDE SEQUENCE</scope>
    <source>
        <strain evidence="4">R07B-5</strain>
    </source>
</reference>
<evidence type="ECO:0000313" key="5">
    <source>
        <dbReference type="Proteomes" id="UP001209878"/>
    </source>
</evidence>
<dbReference type="Gene3D" id="2.70.170.10">
    <property type="entry name" value="Neurotransmitter-gated ion-channel ligand-binding domain"/>
    <property type="match status" value="1"/>
</dbReference>